<accession>A0A087UKG3</accession>
<keyword evidence="3" id="KW-1185">Reference proteome</keyword>
<dbReference type="Pfam" id="PF06031">
    <property type="entry name" value="SERTA"/>
    <property type="match status" value="1"/>
</dbReference>
<dbReference type="InterPro" id="IPR052262">
    <property type="entry name" value="E2F-SERTA_domain_protein"/>
</dbReference>
<evidence type="ECO:0000259" key="1">
    <source>
        <dbReference type="PROSITE" id="PS51053"/>
    </source>
</evidence>
<dbReference type="AlphaFoldDB" id="A0A087UKG3"/>
<name>A0A087UKG3_STEMI</name>
<organism evidence="2 3">
    <name type="scientific">Stegodyphus mimosarum</name>
    <name type="common">African social velvet spider</name>
    <dbReference type="NCBI Taxonomy" id="407821"/>
    <lineage>
        <taxon>Eukaryota</taxon>
        <taxon>Metazoa</taxon>
        <taxon>Ecdysozoa</taxon>
        <taxon>Arthropoda</taxon>
        <taxon>Chelicerata</taxon>
        <taxon>Arachnida</taxon>
        <taxon>Araneae</taxon>
        <taxon>Araneomorphae</taxon>
        <taxon>Entelegynae</taxon>
        <taxon>Eresoidea</taxon>
        <taxon>Eresidae</taxon>
        <taxon>Stegodyphus</taxon>
    </lineage>
</organism>
<proteinExistence type="predicted"/>
<dbReference type="EMBL" id="KK120241">
    <property type="protein sequence ID" value="KFM77852.1"/>
    <property type="molecule type" value="Genomic_DNA"/>
</dbReference>
<evidence type="ECO:0000313" key="2">
    <source>
        <dbReference type="EMBL" id="KFM77852.1"/>
    </source>
</evidence>
<dbReference type="OMA" id="QMDWIER"/>
<feature type="domain" description="SERTA" evidence="1">
    <location>
        <begin position="155"/>
        <end position="201"/>
    </location>
</feature>
<dbReference type="GO" id="GO:0005634">
    <property type="term" value="C:nucleus"/>
    <property type="evidence" value="ECO:0007669"/>
    <property type="project" value="TreeGrafter"/>
</dbReference>
<gene>
    <name evidence="2" type="ORF">X975_27063</name>
</gene>
<dbReference type="Proteomes" id="UP000054359">
    <property type="component" value="Unassembled WGS sequence"/>
</dbReference>
<reference evidence="2 3" key="1">
    <citation type="submission" date="2013-11" db="EMBL/GenBank/DDBJ databases">
        <title>Genome sequencing of Stegodyphus mimosarum.</title>
        <authorList>
            <person name="Bechsgaard J."/>
        </authorList>
    </citation>
    <scope>NUCLEOTIDE SEQUENCE [LARGE SCALE GENOMIC DNA]</scope>
</reference>
<dbReference type="STRING" id="407821.A0A087UKG3"/>
<dbReference type="PANTHER" id="PTHR16277:SF7">
    <property type="entry name" value="RE12330P"/>
    <property type="match status" value="1"/>
</dbReference>
<dbReference type="PANTHER" id="PTHR16277">
    <property type="entry name" value="CELL DIVISION CYCLE ASSOCIATED PROTEIN 4/SERTA DOMAIN-CONTAINING PROTEIN 2"/>
    <property type="match status" value="1"/>
</dbReference>
<protein>
    <recommendedName>
        <fullName evidence="1">SERTA domain-containing protein</fullName>
    </recommendedName>
</protein>
<evidence type="ECO:0000313" key="3">
    <source>
        <dbReference type="Proteomes" id="UP000054359"/>
    </source>
</evidence>
<dbReference type="OrthoDB" id="5976204at2759"/>
<dbReference type="InterPro" id="IPR009263">
    <property type="entry name" value="SERTA_dom"/>
</dbReference>
<sequence>MRCHFGDSGDGTNSLPSGLNIWSATSHQALSVLKNIDKFDDNDFTTNGLSDLQALDSVSSSQKRKIFDCERDDFEERFYKIQRRKQLQQVTARANLVVDDNDDDFDEEDRIYEQMDWIERENIISTCAQENNEDEQSFQSMNATATLMYVPKLKWKEERRRLLRISMAKIRGVEDPEAYLRRSVLINNTVKRLQRDISVNYRCHAVTSSSSSFFHESLAYPNENTDSWDFEKTYVNKEQVHSETAFDFEYAASVVNNSAPANFSELQVQSDVSFNSLNFHVSFASFASEKPLGAFHHEVLHSSLNKNIFDEQILNEGSLSPRIVKQPAPIHMFSSQPCGLQYRNPIHDEDNSEYESTGSSSLIDSVVYHSLMASLET</sequence>
<feature type="non-terminal residue" evidence="2">
    <location>
        <position position="377"/>
    </location>
</feature>
<dbReference type="PROSITE" id="PS51053">
    <property type="entry name" value="SERTA"/>
    <property type="match status" value="1"/>
</dbReference>